<evidence type="ECO:0000313" key="5">
    <source>
        <dbReference type="EMBL" id="ETW62961.1"/>
    </source>
</evidence>
<dbReference type="Pfam" id="PF01428">
    <property type="entry name" value="zf-AN1"/>
    <property type="match status" value="2"/>
</dbReference>
<feature type="domain" description="AN1-type" evidence="4">
    <location>
        <begin position="93"/>
        <end position="134"/>
    </location>
</feature>
<evidence type="ECO:0000256" key="3">
    <source>
        <dbReference type="ARBA" id="ARBA00022833"/>
    </source>
</evidence>
<dbReference type="InterPro" id="IPR000058">
    <property type="entry name" value="Znf_AN1"/>
</dbReference>
<protein>
    <recommendedName>
        <fullName evidence="4">AN1-type domain-containing protein</fullName>
    </recommendedName>
</protein>
<dbReference type="OrthoDB" id="431929at2759"/>
<dbReference type="Proteomes" id="UP000030694">
    <property type="component" value="Unassembled WGS sequence"/>
</dbReference>
<dbReference type="Gene3D" id="4.10.1110.10">
    <property type="entry name" value="AN1-like Zinc finger"/>
    <property type="match status" value="2"/>
</dbReference>
<evidence type="ECO:0000259" key="4">
    <source>
        <dbReference type="SMART" id="SM00154"/>
    </source>
</evidence>
<dbReference type="GO" id="GO:0005737">
    <property type="term" value="C:cytoplasm"/>
    <property type="evidence" value="ECO:0007669"/>
    <property type="project" value="TreeGrafter"/>
</dbReference>
<keyword evidence="2" id="KW-0863">Zinc-finger</keyword>
<evidence type="ECO:0000256" key="2">
    <source>
        <dbReference type="ARBA" id="ARBA00022771"/>
    </source>
</evidence>
<proteinExistence type="predicted"/>
<dbReference type="AlphaFoldDB" id="A0A024XDX1"/>
<evidence type="ECO:0000313" key="6">
    <source>
        <dbReference type="Proteomes" id="UP000030694"/>
    </source>
</evidence>
<dbReference type="SMART" id="SM00154">
    <property type="entry name" value="ZnF_AN1"/>
    <property type="match status" value="2"/>
</dbReference>
<keyword evidence="1" id="KW-0479">Metal-binding</keyword>
<dbReference type="SMR" id="A0A024XDX1"/>
<reference evidence="5 6" key="1">
    <citation type="submission" date="2013-02" db="EMBL/GenBank/DDBJ databases">
        <title>The Genome Annotation of Plasmodium falciparum CAMP/Malaysia.</title>
        <authorList>
            <consortium name="The Broad Institute Genome Sequencing Platform"/>
            <consortium name="The Broad Institute Genome Sequencing Center for Infectious Disease"/>
            <person name="Neafsey D."/>
            <person name="Hoffman S."/>
            <person name="Volkman S."/>
            <person name="Rosenthal P."/>
            <person name="Walker B."/>
            <person name="Young S.K."/>
            <person name="Zeng Q."/>
            <person name="Gargeya S."/>
            <person name="Fitzgerald M."/>
            <person name="Haas B."/>
            <person name="Abouelleil A."/>
            <person name="Allen A.W."/>
            <person name="Alvarado L."/>
            <person name="Arachchi H.M."/>
            <person name="Berlin A.M."/>
            <person name="Chapman S.B."/>
            <person name="Gainer-Dewar J."/>
            <person name="Goldberg J."/>
            <person name="Griggs A."/>
            <person name="Gujja S."/>
            <person name="Hansen M."/>
            <person name="Howarth C."/>
            <person name="Imamovic A."/>
            <person name="Ireland A."/>
            <person name="Larimer J."/>
            <person name="McCowan C."/>
            <person name="Murphy C."/>
            <person name="Pearson M."/>
            <person name="Poon T.W."/>
            <person name="Priest M."/>
            <person name="Roberts A."/>
            <person name="Saif S."/>
            <person name="Shea T."/>
            <person name="Sisk P."/>
            <person name="Sykes S."/>
            <person name="Wortman J."/>
            <person name="Nusbaum C."/>
            <person name="Birren B."/>
        </authorList>
    </citation>
    <scope>NUCLEOTIDE SEQUENCE [LARGE SCALE GENOMIC DNA]</scope>
    <source>
        <strain evidence="5 6">CAMP/Malaysia</strain>
    </source>
</reference>
<dbReference type="PANTHER" id="PTHR14677">
    <property type="entry name" value="ARSENITE INDUCUBLE RNA ASSOCIATED PROTEIN AIP-1-RELATED"/>
    <property type="match status" value="1"/>
</dbReference>
<dbReference type="OMA" id="YKSHECP"/>
<sequence length="173" mass="20479">MACFSDLSKECDMEGCRNHDFLPYKCEYCKLIFCEFHRNAEEHLCSKLKDMELNTVVLCEYCGIVLPDKKEDIQNHLIYKCLYKKKTKSILMCNKRDCKKVLNGINNYICKKCRKSFCLPHRYSDVHNCIKSDEEKSFFKSNIKKNKYILKVTTDGFINTTTHFFNSHTYIVC</sequence>
<gene>
    <name evidence="5" type="ORF">PFMC_00942</name>
</gene>
<dbReference type="SUPFAM" id="SSF118310">
    <property type="entry name" value="AN1-like Zinc finger"/>
    <property type="match status" value="2"/>
</dbReference>
<dbReference type="EMBL" id="KI927480">
    <property type="protein sequence ID" value="ETW62961.1"/>
    <property type="molecule type" value="Genomic_DNA"/>
</dbReference>
<organism evidence="5 6">
    <name type="scientific">Plasmodium falciparum (isolate Camp / Malaysia)</name>
    <dbReference type="NCBI Taxonomy" id="5835"/>
    <lineage>
        <taxon>Eukaryota</taxon>
        <taxon>Sar</taxon>
        <taxon>Alveolata</taxon>
        <taxon>Apicomplexa</taxon>
        <taxon>Aconoidasida</taxon>
        <taxon>Haemosporida</taxon>
        <taxon>Plasmodiidae</taxon>
        <taxon>Plasmodium</taxon>
        <taxon>Plasmodium (Laverania)</taxon>
    </lineage>
</organism>
<reference evidence="5 6" key="2">
    <citation type="submission" date="2013-02" db="EMBL/GenBank/DDBJ databases">
        <title>The Genome Sequence of Plasmodium falciparum CAMP/Malaysia.</title>
        <authorList>
            <consortium name="The Broad Institute Genome Sequencing Platform"/>
            <consortium name="The Broad Institute Genome Sequencing Center for Infectious Disease"/>
            <person name="Neafsey D."/>
            <person name="Cheeseman I."/>
            <person name="Volkman S."/>
            <person name="Adams J."/>
            <person name="Walker B."/>
            <person name="Young S.K."/>
            <person name="Zeng Q."/>
            <person name="Gargeya S."/>
            <person name="Fitzgerald M."/>
            <person name="Haas B."/>
            <person name="Abouelleil A."/>
            <person name="Alvarado L."/>
            <person name="Arachchi H.M."/>
            <person name="Berlin A.M."/>
            <person name="Chapman S.B."/>
            <person name="Dewar J."/>
            <person name="Goldberg J."/>
            <person name="Griggs A."/>
            <person name="Gujja S."/>
            <person name="Hansen M."/>
            <person name="Howarth C."/>
            <person name="Imamovic A."/>
            <person name="Larimer J."/>
            <person name="McCowan C."/>
            <person name="Murphy C."/>
            <person name="Neiman D."/>
            <person name="Pearson M."/>
            <person name="Priest M."/>
            <person name="Roberts A."/>
            <person name="Saif S."/>
            <person name="Shea T."/>
            <person name="Sisk P."/>
            <person name="Sykes S."/>
            <person name="Wortman J."/>
            <person name="Nusbaum C."/>
            <person name="Birren B."/>
        </authorList>
    </citation>
    <scope>NUCLEOTIDE SEQUENCE [LARGE SCALE GENOMIC DNA]</scope>
    <source>
        <strain evidence="5 6">CAMP/Malaysia</strain>
    </source>
</reference>
<dbReference type="PANTHER" id="PTHR14677:SF20">
    <property type="entry name" value="ZINC FINGER AN1-TYPE CONTAINING 2A-RELATED"/>
    <property type="match status" value="1"/>
</dbReference>
<keyword evidence="3" id="KW-0862">Zinc</keyword>
<dbReference type="InterPro" id="IPR035896">
    <property type="entry name" value="AN1-like_Znf"/>
</dbReference>
<feature type="domain" description="AN1-type" evidence="4">
    <location>
        <begin position="11"/>
        <end position="50"/>
    </location>
</feature>
<dbReference type="GO" id="GO:0008270">
    <property type="term" value="F:zinc ion binding"/>
    <property type="evidence" value="ECO:0007669"/>
    <property type="project" value="UniProtKB-KW"/>
</dbReference>
<name>A0A024XDX1_PLAFC</name>
<accession>A0A024XDX1</accession>
<evidence type="ECO:0000256" key="1">
    <source>
        <dbReference type="ARBA" id="ARBA00022723"/>
    </source>
</evidence>